<dbReference type="Gene3D" id="3.40.50.2300">
    <property type="match status" value="2"/>
</dbReference>
<gene>
    <name evidence="5" type="ORF">EDD78_103232</name>
</gene>
<dbReference type="PANTHER" id="PTHR30146:SF109">
    <property type="entry name" value="HTH-TYPE TRANSCRIPTIONAL REGULATOR GALS"/>
    <property type="match status" value="1"/>
</dbReference>
<evidence type="ECO:0000256" key="3">
    <source>
        <dbReference type="ARBA" id="ARBA00023163"/>
    </source>
</evidence>
<dbReference type="InterPro" id="IPR046335">
    <property type="entry name" value="LacI/GalR-like_sensor"/>
</dbReference>
<evidence type="ECO:0000256" key="2">
    <source>
        <dbReference type="ARBA" id="ARBA00023125"/>
    </source>
</evidence>
<dbReference type="SMART" id="SM00354">
    <property type="entry name" value="HTH_LACI"/>
    <property type="match status" value="1"/>
</dbReference>
<dbReference type="Pfam" id="PF13377">
    <property type="entry name" value="Peripla_BP_3"/>
    <property type="match status" value="1"/>
</dbReference>
<feature type="domain" description="HTH lacI-type" evidence="4">
    <location>
        <begin position="22"/>
        <end position="75"/>
    </location>
</feature>
<protein>
    <submittedName>
        <fullName evidence="5">LacI family transcriptional regulator</fullName>
    </submittedName>
</protein>
<evidence type="ECO:0000313" key="6">
    <source>
        <dbReference type="Proteomes" id="UP000294682"/>
    </source>
</evidence>
<accession>A0A9X8UK36</accession>
<evidence type="ECO:0000313" key="5">
    <source>
        <dbReference type="EMBL" id="TCL44194.1"/>
    </source>
</evidence>
<keyword evidence="3" id="KW-0804">Transcription</keyword>
<keyword evidence="6" id="KW-1185">Reference proteome</keyword>
<dbReference type="Gene3D" id="1.10.260.40">
    <property type="entry name" value="lambda repressor-like DNA-binding domains"/>
    <property type="match status" value="1"/>
</dbReference>
<organism evidence="5 6">
    <name type="scientific">Harryflintia acetispora</name>
    <dbReference type="NCBI Taxonomy" id="1849041"/>
    <lineage>
        <taxon>Bacteria</taxon>
        <taxon>Bacillati</taxon>
        <taxon>Bacillota</taxon>
        <taxon>Clostridia</taxon>
        <taxon>Eubacteriales</taxon>
        <taxon>Oscillospiraceae</taxon>
        <taxon>Harryflintia</taxon>
    </lineage>
</organism>
<dbReference type="CDD" id="cd01392">
    <property type="entry name" value="HTH_LacI"/>
    <property type="match status" value="1"/>
</dbReference>
<evidence type="ECO:0000256" key="1">
    <source>
        <dbReference type="ARBA" id="ARBA00023015"/>
    </source>
</evidence>
<dbReference type="InterPro" id="IPR028082">
    <property type="entry name" value="Peripla_BP_I"/>
</dbReference>
<dbReference type="InterPro" id="IPR010982">
    <property type="entry name" value="Lambda_DNA-bd_dom_sf"/>
</dbReference>
<comment type="caution">
    <text evidence="5">The sequence shown here is derived from an EMBL/GenBank/DDBJ whole genome shotgun (WGS) entry which is preliminary data.</text>
</comment>
<dbReference type="EMBL" id="SLUK01000003">
    <property type="protein sequence ID" value="TCL44194.1"/>
    <property type="molecule type" value="Genomic_DNA"/>
</dbReference>
<dbReference type="SUPFAM" id="SSF47413">
    <property type="entry name" value="lambda repressor-like DNA-binding domains"/>
    <property type="match status" value="1"/>
</dbReference>
<dbReference type="AlphaFoldDB" id="A0A9X8UK36"/>
<dbReference type="InterPro" id="IPR000843">
    <property type="entry name" value="HTH_LacI"/>
</dbReference>
<dbReference type="SUPFAM" id="SSF53822">
    <property type="entry name" value="Periplasmic binding protein-like I"/>
    <property type="match status" value="1"/>
</dbReference>
<name>A0A9X8UK36_9FIRM</name>
<dbReference type="GO" id="GO:0000976">
    <property type="term" value="F:transcription cis-regulatory region binding"/>
    <property type="evidence" value="ECO:0007669"/>
    <property type="project" value="TreeGrafter"/>
</dbReference>
<dbReference type="Pfam" id="PF00356">
    <property type="entry name" value="LacI"/>
    <property type="match status" value="1"/>
</dbReference>
<proteinExistence type="predicted"/>
<keyword evidence="2" id="KW-0238">DNA-binding</keyword>
<dbReference type="PROSITE" id="PS50932">
    <property type="entry name" value="HTH_LACI_2"/>
    <property type="match status" value="1"/>
</dbReference>
<keyword evidence="1" id="KW-0805">Transcription regulation</keyword>
<reference evidence="5 6" key="1">
    <citation type="submission" date="2019-03" db="EMBL/GenBank/DDBJ databases">
        <title>Genomic Encyclopedia of Type Strains, Phase IV (KMG-IV): sequencing the most valuable type-strain genomes for metagenomic binning, comparative biology and taxonomic classification.</title>
        <authorList>
            <person name="Goeker M."/>
        </authorList>
    </citation>
    <scope>NUCLEOTIDE SEQUENCE [LARGE SCALE GENOMIC DNA]</scope>
    <source>
        <strain evidence="5 6">DSM 100433</strain>
    </source>
</reference>
<evidence type="ECO:0000259" key="4">
    <source>
        <dbReference type="PROSITE" id="PS50932"/>
    </source>
</evidence>
<dbReference type="PANTHER" id="PTHR30146">
    <property type="entry name" value="LACI-RELATED TRANSCRIPTIONAL REPRESSOR"/>
    <property type="match status" value="1"/>
</dbReference>
<dbReference type="CDD" id="cd06267">
    <property type="entry name" value="PBP1_LacI_sugar_binding-like"/>
    <property type="match status" value="1"/>
</dbReference>
<dbReference type="GO" id="GO:0003700">
    <property type="term" value="F:DNA-binding transcription factor activity"/>
    <property type="evidence" value="ECO:0007669"/>
    <property type="project" value="TreeGrafter"/>
</dbReference>
<dbReference type="Proteomes" id="UP000294682">
    <property type="component" value="Unassembled WGS sequence"/>
</dbReference>
<sequence length="355" mass="38981">MVVYKYLSHGVGRMNMNGKQRVTMKDIAQHTGYSINTVSQVLRGIYPSGPTCDKVLAAAKELGYIGNSIASSMRLGSTKTIAIIQSDISNPYFGRLIRNFVNILSERGYTATIYNTDNVLSHERAAVISAIRQNVDGILFGPDDIHSGESVEFLYNSRIPFVVFANDVSNPNISSVRIDEVKGGFLATRHLISQGCRNIVMATAPKGILSAQLRLEGYRQALEKSSLPYRNANILSVPSVFASQGGHRRAWKEVCAQLAQLPFDGIVAFSDQVALKLLQGLREQGFERIAIDQIPIVGFDNILEAFPLPLPLSSIGCAGEDIAHASPRLLLEMIEKGEDFAPQKLVLDVKVYKRQ</sequence>